<reference evidence="3 4" key="1">
    <citation type="journal article" date="2018" name="IMA Fungus">
        <title>IMA Genome-F 9: Draft genome sequence of Annulohypoxylon stygium, Aspergillus mulundensis, Berkeleyomyces basicola (syn. Thielaviopsis basicola), Ceratocystis smalleyi, two Cercospora beticola strains, Coleophoma cylindrospora, Fusarium fracticaudum, Phialophora cf. hyalina, and Morchella septimelata.</title>
        <authorList>
            <person name="Wingfield B.D."/>
            <person name="Bills G.F."/>
            <person name="Dong Y."/>
            <person name="Huang W."/>
            <person name="Nel W.J."/>
            <person name="Swalarsk-Parry B.S."/>
            <person name="Vaghefi N."/>
            <person name="Wilken P.M."/>
            <person name="An Z."/>
            <person name="de Beer Z.W."/>
            <person name="De Vos L."/>
            <person name="Chen L."/>
            <person name="Duong T.A."/>
            <person name="Gao Y."/>
            <person name="Hammerbacher A."/>
            <person name="Kikkert J.R."/>
            <person name="Li Y."/>
            <person name="Li H."/>
            <person name="Li K."/>
            <person name="Li Q."/>
            <person name="Liu X."/>
            <person name="Ma X."/>
            <person name="Naidoo K."/>
            <person name="Pethybridge S.J."/>
            <person name="Sun J."/>
            <person name="Steenkamp E.T."/>
            <person name="van der Nest M.A."/>
            <person name="van Wyk S."/>
            <person name="Wingfield M.J."/>
            <person name="Xiong C."/>
            <person name="Yue Q."/>
            <person name="Zhang X."/>
        </authorList>
    </citation>
    <scope>NUCLEOTIDE SEQUENCE [LARGE SCALE GENOMIC DNA]</scope>
    <source>
        <strain evidence="3 4">BP 5553</strain>
    </source>
</reference>
<evidence type="ECO:0000259" key="2">
    <source>
        <dbReference type="Pfam" id="PF21986"/>
    </source>
</evidence>
<evidence type="ECO:0000313" key="3">
    <source>
        <dbReference type="EMBL" id="RDL29712.1"/>
    </source>
</evidence>
<comment type="caution">
    <text evidence="3">The sequence shown here is derived from an EMBL/GenBank/DDBJ whole genome shotgun (WGS) entry which is preliminary data.</text>
</comment>
<dbReference type="GeneID" id="43603541"/>
<dbReference type="NCBIfam" id="NF006043">
    <property type="entry name" value="PRK08186.1"/>
    <property type="match status" value="1"/>
</dbReference>
<dbReference type="PANTHER" id="PTHR11895">
    <property type="entry name" value="TRANSAMIDASE"/>
    <property type="match status" value="1"/>
</dbReference>
<keyword evidence="4" id="KW-1185">Reference proteome</keyword>
<dbReference type="Gene3D" id="1.20.58.1700">
    <property type="match status" value="1"/>
</dbReference>
<dbReference type="Pfam" id="PF01425">
    <property type="entry name" value="Amidase"/>
    <property type="match status" value="1"/>
</dbReference>
<feature type="domain" description="Allophanate hydrolase C-terminal" evidence="2">
    <location>
        <begin position="480"/>
        <end position="607"/>
    </location>
</feature>
<dbReference type="SUPFAM" id="SSF75304">
    <property type="entry name" value="Amidase signature (AS) enzymes"/>
    <property type="match status" value="1"/>
</dbReference>
<proteinExistence type="predicted"/>
<dbReference type="RefSeq" id="XP_031864527.1">
    <property type="nucleotide sequence ID" value="XM_032019315.1"/>
</dbReference>
<evidence type="ECO:0000313" key="4">
    <source>
        <dbReference type="Proteomes" id="UP000254866"/>
    </source>
</evidence>
<dbReference type="Pfam" id="PF21986">
    <property type="entry name" value="AH_C"/>
    <property type="match status" value="1"/>
</dbReference>
<dbReference type="InterPro" id="IPR014085">
    <property type="entry name" value="Allophanate_hydrolase"/>
</dbReference>
<dbReference type="NCBIfam" id="TIGR02713">
    <property type="entry name" value="allophanate_hyd"/>
    <property type="match status" value="1"/>
</dbReference>
<accession>A0A370T8M7</accession>
<gene>
    <name evidence="3" type="ORF">BP5553_10692</name>
</gene>
<name>A0A370T8M7_9HELO</name>
<evidence type="ECO:0000259" key="1">
    <source>
        <dbReference type="Pfam" id="PF01425"/>
    </source>
</evidence>
<dbReference type="InterPro" id="IPR000120">
    <property type="entry name" value="Amidase"/>
</dbReference>
<organism evidence="3 4">
    <name type="scientific">Venustampulla echinocandica</name>
    <dbReference type="NCBI Taxonomy" id="2656787"/>
    <lineage>
        <taxon>Eukaryota</taxon>
        <taxon>Fungi</taxon>
        <taxon>Dikarya</taxon>
        <taxon>Ascomycota</taxon>
        <taxon>Pezizomycotina</taxon>
        <taxon>Leotiomycetes</taxon>
        <taxon>Helotiales</taxon>
        <taxon>Pleuroascaceae</taxon>
        <taxon>Venustampulla</taxon>
    </lineage>
</organism>
<feature type="domain" description="Amidase" evidence="1">
    <location>
        <begin position="35"/>
        <end position="440"/>
    </location>
</feature>
<dbReference type="AlphaFoldDB" id="A0A370T8M7"/>
<dbReference type="InterPro" id="IPR036928">
    <property type="entry name" value="AS_sf"/>
</dbReference>
<dbReference type="PANTHER" id="PTHR11895:SF169">
    <property type="entry name" value="GLUTAMYL-TRNA(GLN) AMIDOTRANSFERASE"/>
    <property type="match status" value="1"/>
</dbReference>
<dbReference type="InterPro" id="IPR053844">
    <property type="entry name" value="AH_C"/>
</dbReference>
<dbReference type="EMBL" id="NPIC01000019">
    <property type="protein sequence ID" value="RDL29712.1"/>
    <property type="molecule type" value="Genomic_DNA"/>
</dbReference>
<sequence length="634" mass="68319">MTTEYAPASHPLTILDWKLAQKTGDPLSRLLSVHESLDPADPAWISLSSADHIRQQWHRVLQLQAKGHALPLFGVPFAVKDNIDATGLATTAACPDFSYSPAEDASVVRIIKAAGAVLMGKTNLDAFATGLVGVRSPYGAVPNTFNDKYVSGGSSSGSASVVARGLVPFSLGTDTAGSGRVPAGFNNIVGLKPTRGALSTTGVVPACRTLDCVSIFALVVEDAKLVFDIAAKYDPDDSFSRPVIRNPPMSIPSRPRIAICDSPPWFGGDRQHHDSYHQALEGATALGWDIQPNDFSLLFKLSSFLYEGPWVAERLAAIKTFIQRPDAGIDPTVRGIIKDASKFSAVDFFTAEYSRRDLALAVENQFQHYDAILVPTTPTFPTIEQVHQEPLLENSRLGTFTNFVNLLDWSAISVPAGLRSDGLPFGLTIISTRWQEEKLCQLGAQFSASMPRKLGATNCKSQDLPMSSLVETETSPSTSQLVIVGAHLSGFPLNYQLKDSGATFNRTAKTSPLYRLYELSSPAHAIRKPGLKRIAGGSTMLGSSIDVEIWDIPSETLGKFMAFIPPPLAIGSVEMSDGSWVKGFVCEPWGLDDAMDITASGGWRAHMATEAGKKNKISPQKTNGHQLHEILVEA</sequence>
<dbReference type="GO" id="GO:0003824">
    <property type="term" value="F:catalytic activity"/>
    <property type="evidence" value="ECO:0007669"/>
    <property type="project" value="InterPro"/>
</dbReference>
<dbReference type="STRING" id="2656787.A0A370T8M7"/>
<dbReference type="InterPro" id="IPR023631">
    <property type="entry name" value="Amidase_dom"/>
</dbReference>
<dbReference type="Proteomes" id="UP000254866">
    <property type="component" value="Unassembled WGS sequence"/>
</dbReference>
<dbReference type="Gene3D" id="3.90.1300.10">
    <property type="entry name" value="Amidase signature (AS) domain"/>
    <property type="match status" value="1"/>
</dbReference>
<dbReference type="Gene3D" id="3.10.490.10">
    <property type="entry name" value="Gamma-glutamyl cyclotransferase-like"/>
    <property type="match status" value="1"/>
</dbReference>
<protein>
    <submittedName>
        <fullName evidence="3">Uncharacterized protein</fullName>
    </submittedName>
</protein>
<dbReference type="OrthoDB" id="196847at2759"/>